<evidence type="ECO:0000256" key="4">
    <source>
        <dbReference type="ARBA" id="ARBA00022958"/>
    </source>
</evidence>
<dbReference type="PANTHER" id="PTHR43833:SF5">
    <property type="entry name" value="TRK SYSTEM POTASSIUM UPTAKE PROTEIN TRKA"/>
    <property type="match status" value="1"/>
</dbReference>
<dbReference type="InterPro" id="IPR036721">
    <property type="entry name" value="RCK_C_sf"/>
</dbReference>
<accession>A0A0E3KXZ4</accession>
<dbReference type="InterPro" id="IPR006036">
    <property type="entry name" value="K_uptake_TrkA"/>
</dbReference>
<organism evidence="9 10">
    <name type="scientific">Methanosarcina thermophila (strain ATCC 43570 / DSM 1825 / OCM 12 / VKM B-1830 / TM-1)</name>
    <dbReference type="NCBI Taxonomy" id="523844"/>
    <lineage>
        <taxon>Archaea</taxon>
        <taxon>Methanobacteriati</taxon>
        <taxon>Methanobacteriota</taxon>
        <taxon>Stenosarchaea group</taxon>
        <taxon>Methanomicrobia</taxon>
        <taxon>Methanosarcinales</taxon>
        <taxon>Methanosarcinaceae</taxon>
        <taxon>Methanosarcina</taxon>
    </lineage>
</organism>
<dbReference type="PROSITE" id="PS51201">
    <property type="entry name" value="RCK_N"/>
    <property type="match status" value="2"/>
</dbReference>
<protein>
    <submittedName>
        <fullName evidence="9">Trk system potassium uptake protein TrkA</fullName>
    </submittedName>
</protein>
<dbReference type="NCBIfam" id="NF007041">
    <property type="entry name" value="PRK09496.3-4"/>
    <property type="match status" value="1"/>
</dbReference>
<dbReference type="PROSITE" id="PS51202">
    <property type="entry name" value="RCK_C"/>
    <property type="match status" value="2"/>
</dbReference>
<reference evidence="9 10" key="1">
    <citation type="submission" date="2014-07" db="EMBL/GenBank/DDBJ databases">
        <title>Methanogenic archaea and the global carbon cycle.</title>
        <authorList>
            <person name="Henriksen J.R."/>
            <person name="Luke J."/>
            <person name="Reinhart S."/>
            <person name="Benedict M.N."/>
            <person name="Youngblut N.D."/>
            <person name="Metcalf M.E."/>
            <person name="Whitaker R.J."/>
            <person name="Metcalf W.W."/>
        </authorList>
    </citation>
    <scope>NUCLEOTIDE SEQUENCE [LARGE SCALE GENOMIC DNA]</scope>
    <source>
        <strain evidence="10">ATCC 43570 / DSM 1825 / OCM 12 / VKM B-1830 / TM-1</strain>
    </source>
</reference>
<feature type="domain" description="RCK N-terminal" evidence="7">
    <location>
        <begin position="230"/>
        <end position="348"/>
    </location>
</feature>
<keyword evidence="4" id="KW-0630">Potassium</keyword>
<dbReference type="SUPFAM" id="SSF116726">
    <property type="entry name" value="TrkA C-terminal domain-like"/>
    <property type="match status" value="2"/>
</dbReference>
<proteinExistence type="predicted"/>
<dbReference type="AlphaFoldDB" id="A0A0E3KXZ4"/>
<dbReference type="SUPFAM" id="SSF51735">
    <property type="entry name" value="NAD(P)-binding Rossmann-fold domains"/>
    <property type="match status" value="2"/>
</dbReference>
<feature type="domain" description="RCK C-terminal" evidence="8">
    <location>
        <begin position="368"/>
        <end position="448"/>
    </location>
</feature>
<dbReference type="NCBIfam" id="NF007031">
    <property type="entry name" value="PRK09496.1-2"/>
    <property type="match status" value="1"/>
</dbReference>
<evidence type="ECO:0000256" key="2">
    <source>
        <dbReference type="ARBA" id="ARBA00022448"/>
    </source>
</evidence>
<dbReference type="NCBIfam" id="NF007034">
    <property type="entry name" value="PRK09496.2-1"/>
    <property type="match status" value="1"/>
</dbReference>
<dbReference type="RefSeq" id="WP_048166229.1">
    <property type="nucleotide sequence ID" value="NZ_CP009501.1"/>
</dbReference>
<dbReference type="InterPro" id="IPR050721">
    <property type="entry name" value="Trk_Ktr_HKT_K-transport"/>
</dbReference>
<keyword evidence="6" id="KW-0406">Ion transport</keyword>
<evidence type="ECO:0000256" key="3">
    <source>
        <dbReference type="ARBA" id="ARBA00022538"/>
    </source>
</evidence>
<dbReference type="PRINTS" id="PR00335">
    <property type="entry name" value="KUPTAKETRKA"/>
</dbReference>
<dbReference type="OrthoDB" id="27588at2157"/>
<dbReference type="Pfam" id="PF02080">
    <property type="entry name" value="TrkA_C"/>
    <property type="match status" value="2"/>
</dbReference>
<dbReference type="InterPro" id="IPR003148">
    <property type="entry name" value="RCK_N"/>
</dbReference>
<dbReference type="GeneID" id="24847116"/>
<dbReference type="InterPro" id="IPR006037">
    <property type="entry name" value="RCK_C"/>
</dbReference>
<dbReference type="Gene3D" id="3.30.70.1450">
    <property type="entry name" value="Regulator of K+ conductance, C-terminal domain"/>
    <property type="match status" value="2"/>
</dbReference>
<evidence type="ECO:0000313" key="10">
    <source>
        <dbReference type="Proteomes" id="UP000066529"/>
    </source>
</evidence>
<evidence type="ECO:0000256" key="6">
    <source>
        <dbReference type="ARBA" id="ARBA00023065"/>
    </source>
</evidence>
<evidence type="ECO:0000256" key="1">
    <source>
        <dbReference type="ARBA" id="ARBA00003660"/>
    </source>
</evidence>
<dbReference type="InterPro" id="IPR036291">
    <property type="entry name" value="NAD(P)-bd_dom_sf"/>
</dbReference>
<dbReference type="KEGG" id="mthr:MSTHT_0220"/>
<evidence type="ECO:0000259" key="8">
    <source>
        <dbReference type="PROSITE" id="PS51202"/>
    </source>
</evidence>
<evidence type="ECO:0000313" key="9">
    <source>
        <dbReference type="EMBL" id="AKB11978.1"/>
    </source>
</evidence>
<dbReference type="GO" id="GO:0005886">
    <property type="term" value="C:plasma membrane"/>
    <property type="evidence" value="ECO:0007669"/>
    <property type="project" value="InterPro"/>
</dbReference>
<dbReference type="NCBIfam" id="NF007039">
    <property type="entry name" value="PRK09496.3-2"/>
    <property type="match status" value="1"/>
</dbReference>
<gene>
    <name evidence="9" type="ORF">MSTHT_0220</name>
</gene>
<keyword evidence="5" id="KW-0520">NAD</keyword>
<dbReference type="Gene3D" id="3.40.50.720">
    <property type="entry name" value="NAD(P)-binding Rossmann-like Domain"/>
    <property type="match status" value="2"/>
</dbReference>
<comment type="function">
    <text evidence="1">Part of a potassium transport system.</text>
</comment>
<dbReference type="NCBIfam" id="NF007036">
    <property type="entry name" value="PRK09496.2-3"/>
    <property type="match status" value="1"/>
</dbReference>
<keyword evidence="3" id="KW-0633">Potassium transport</keyword>
<evidence type="ECO:0000259" key="7">
    <source>
        <dbReference type="PROSITE" id="PS51201"/>
    </source>
</evidence>
<dbReference type="PATRIC" id="fig|523844.20.peg.287"/>
<feature type="domain" description="RCK N-terminal" evidence="7">
    <location>
        <begin position="1"/>
        <end position="124"/>
    </location>
</feature>
<name>A0A0E3KXZ4_METTT</name>
<dbReference type="STRING" id="523844.MSTHT_0220"/>
<dbReference type="GO" id="GO:0015079">
    <property type="term" value="F:potassium ion transmembrane transporter activity"/>
    <property type="evidence" value="ECO:0007669"/>
    <property type="project" value="InterPro"/>
</dbReference>
<dbReference type="HOGENOM" id="CLU_046525_0_0_2"/>
<keyword evidence="2" id="KW-0813">Transport</keyword>
<feature type="domain" description="RCK C-terminal" evidence="8">
    <location>
        <begin position="144"/>
        <end position="225"/>
    </location>
</feature>
<sequence>MKIIIIGAGEVGYHIAKALSPKNDVIIIEKAEEALKRADELDVLAIEGNGANAELLSKFLQDSDLLVAVTGLDEVNIVACMTAKLVIRSKPGWKDIKTIARVSNPDYIDSPVTSRAQVGVDLMICPELALASEVAEILSSPSAIDAEMFAEGKVRMTEFAISPESKLVGKQMQDLKLADCCIVSAVFRDHEIIIPHGSDVIKANDHVVVVGKPEAMESLSSIFGNEVHHKNRVLIIGCGIVGFYLAKLISKEENVDLKIIEHRKNRCIEVAETLEGVLILNGDGTDLNLLKEENIEDMDVVIAVTDSDEKNLLCALLAKQLGAKKVIARADRSDYLPLFEMVGIDMAVSPREATVNEVLKLTMGRGIQTLTTIEGEKAEIIEYTASESSKIVGRPLSKVKFPRGALINMVVRGKETIVPRGDFIIENQDRVVIFSMSSATPEIEKFFR</sequence>
<dbReference type="PANTHER" id="PTHR43833">
    <property type="entry name" value="POTASSIUM CHANNEL PROTEIN 2-RELATED-RELATED"/>
    <property type="match status" value="1"/>
</dbReference>
<dbReference type="Pfam" id="PF02254">
    <property type="entry name" value="TrkA_N"/>
    <property type="match status" value="2"/>
</dbReference>
<dbReference type="Proteomes" id="UP000066529">
    <property type="component" value="Chromosome"/>
</dbReference>
<evidence type="ECO:0000256" key="5">
    <source>
        <dbReference type="ARBA" id="ARBA00023027"/>
    </source>
</evidence>
<dbReference type="NCBIfam" id="NF007032">
    <property type="entry name" value="PRK09496.1-4"/>
    <property type="match status" value="1"/>
</dbReference>
<dbReference type="EMBL" id="CP009501">
    <property type="protein sequence ID" value="AKB11978.1"/>
    <property type="molecule type" value="Genomic_DNA"/>
</dbReference>